<feature type="compositionally biased region" description="Low complexity" evidence="5">
    <location>
        <begin position="388"/>
        <end position="400"/>
    </location>
</feature>
<dbReference type="CDD" id="cd24139">
    <property type="entry name" value="SIP5-like"/>
    <property type="match status" value="1"/>
</dbReference>
<dbReference type="GeneID" id="66996550"/>
<feature type="region of interest" description="Disordered" evidence="5">
    <location>
        <begin position="200"/>
        <end position="232"/>
    </location>
</feature>
<evidence type="ECO:0000313" key="7">
    <source>
        <dbReference type="Proteomes" id="UP000036893"/>
    </source>
</evidence>
<feature type="compositionally biased region" description="Low complexity" evidence="5">
    <location>
        <begin position="22"/>
        <end position="33"/>
    </location>
</feature>
<feature type="compositionally biased region" description="Basic and acidic residues" evidence="5">
    <location>
        <begin position="737"/>
        <end position="747"/>
    </location>
</feature>
<feature type="compositionally biased region" description="Polar residues" evidence="5">
    <location>
        <begin position="799"/>
        <end position="812"/>
    </location>
</feature>
<dbReference type="AlphaFoldDB" id="A0A8E0V3R1"/>
<feature type="region of interest" description="Disordered" evidence="5">
    <location>
        <begin position="316"/>
        <end position="339"/>
    </location>
</feature>
<dbReference type="GO" id="GO:0005737">
    <property type="term" value="C:cytoplasm"/>
    <property type="evidence" value="ECO:0007669"/>
    <property type="project" value="TreeGrafter"/>
</dbReference>
<feature type="region of interest" description="Disordered" evidence="5">
    <location>
        <begin position="1"/>
        <end position="97"/>
    </location>
</feature>
<feature type="region of interest" description="Disordered" evidence="5">
    <location>
        <begin position="159"/>
        <end position="186"/>
    </location>
</feature>
<feature type="region of interest" description="Disordered" evidence="5">
    <location>
        <begin position="791"/>
        <end position="812"/>
    </location>
</feature>
<dbReference type="Proteomes" id="UP000036893">
    <property type="component" value="Unassembled WGS sequence"/>
</dbReference>
<reference evidence="6" key="2">
    <citation type="submission" date="2021-01" db="EMBL/GenBank/DDBJ databases">
        <title>Pan-genome distribution and transcriptional activeness of fungal secondary metabolism genes in Aspergillus section Fumigati.</title>
        <authorList>
            <person name="Takahashi H."/>
            <person name="Umemura M."/>
            <person name="Ninomiya A."/>
            <person name="Kusuya Y."/>
            <person name="Urayama S."/>
            <person name="Shimizu M."/>
            <person name="Watanabe A."/>
            <person name="Kamei K."/>
            <person name="Yaguchi T."/>
            <person name="Hagiwara D."/>
        </authorList>
    </citation>
    <scope>NUCLEOTIDE SEQUENCE</scope>
    <source>
        <strain evidence="6">IFM 46973</strain>
    </source>
</reference>
<organism evidence="6 7">
    <name type="scientific">Aspergillus udagawae</name>
    <dbReference type="NCBI Taxonomy" id="91492"/>
    <lineage>
        <taxon>Eukaryota</taxon>
        <taxon>Fungi</taxon>
        <taxon>Dikarya</taxon>
        <taxon>Ascomycota</taxon>
        <taxon>Pezizomycotina</taxon>
        <taxon>Eurotiomycetes</taxon>
        <taxon>Eurotiomycetidae</taxon>
        <taxon>Eurotiales</taxon>
        <taxon>Aspergillaceae</taxon>
        <taxon>Aspergillus</taxon>
        <taxon>Aspergillus subgen. Fumigati</taxon>
    </lineage>
</organism>
<feature type="compositionally biased region" description="Polar residues" evidence="5">
    <location>
        <begin position="460"/>
        <end position="469"/>
    </location>
</feature>
<dbReference type="PANTHER" id="PTHR31315:SF1">
    <property type="entry name" value="PROTEIN SIP5"/>
    <property type="match status" value="1"/>
</dbReference>
<evidence type="ECO:0000256" key="1">
    <source>
        <dbReference type="ARBA" id="ARBA00003453"/>
    </source>
</evidence>
<sequence>MGNSQTKESRPPLSTSNRRSHQWGSSSSQGRSPYSDRHHAESSRSRGSRPDLSILGIGGSSERDVATLEHRRETKQEREARRLEKERAARVKERERSMKEEHVDGGYLVTQGVYVGTEDFNKAVTRQLMIERRLAPFWRGLNDFSESWTEHQLMAAARGLPIPPPDEIPSELEYKNPPKLTEDGKESSIQHLMVPITSRSQSYGSEASQSSTPAHSLPTPVSPIASGTSTSPLFRSRAKTLASLTTSKLGSQIDSAPKEIHLPKDPFVNGQPIEAYLYKDATECPICFLYYPPYLNRTRCCDQPICSECFVQIKRPDPHPPEHGEAEPNAITTEGDRQDNQDCQLVSEPAACPFCVQPEFGVTYTPPPFRRGLVYATDPTLRPNFVSPVSSTSSLASANAPQVTGRRRATSLSANDPTVITTDRVRPDWAQKLANARAHAARRSAAATALHTAAYLMNSNASGNESRNFSLGRRGVMRRTGPSETPSASSRSGSPALQALAFLTDRRAPGHETDSTEEGAGNLAPPRNSSRRNRIDDLEEMMMMEAIRLSLASEEERRKKAEKEAKKEAKRREKESKKAEKAARKHGFYSNNASSSALDVPSDARLGRVTSSSSSITGEDTSPGKGKAVDRASPPAAAAPSQSSTEIASDSMIINPHPNLVEQGSSAQPSMAQPSPREPPKPSHLRQVSSASSSFSSLVESTGEDHSGAYDGNASSTEPMFNFRSLAAVIGDEDKGDETAEHVEDTSSKPSAEGSASSAAPVANEMPGQSTAPADPIAVGAVAEDRDCLMPKELETRSVEITSATRNAEATT</sequence>
<feature type="region of interest" description="Disordered" evidence="5">
    <location>
        <begin position="388"/>
        <end position="412"/>
    </location>
</feature>
<comment type="function">
    <text evidence="1">May negatively regulate the SNF1 kinase.</text>
</comment>
<reference evidence="6" key="1">
    <citation type="journal article" date="2015" name="Genome Announc.">
        <title>Draft Genome Sequence of the Pathogenic Filamentous Fungus Aspergillus udagawae Strain IFM 46973T.</title>
        <authorList>
            <person name="Kusuya Y."/>
            <person name="Takahashi-Nakaguchi A."/>
            <person name="Takahashi H."/>
            <person name="Yaguchi T."/>
        </authorList>
    </citation>
    <scope>NUCLEOTIDE SEQUENCE</scope>
    <source>
        <strain evidence="6">IFM 46973</strain>
    </source>
</reference>
<feature type="compositionally biased region" description="Low complexity" evidence="5">
    <location>
        <begin position="200"/>
        <end position="211"/>
    </location>
</feature>
<dbReference type="EMBL" id="BBXM02000007">
    <property type="protein sequence ID" value="GIC92605.1"/>
    <property type="molecule type" value="Genomic_DNA"/>
</dbReference>
<feature type="compositionally biased region" description="Basic and acidic residues" evidence="5">
    <location>
        <begin position="61"/>
        <end position="97"/>
    </location>
</feature>
<dbReference type="InterPro" id="IPR039301">
    <property type="entry name" value="Sip5/DA2"/>
</dbReference>
<evidence type="ECO:0000256" key="5">
    <source>
        <dbReference type="SAM" id="MobiDB-lite"/>
    </source>
</evidence>
<dbReference type="RefSeq" id="XP_043149871.1">
    <property type="nucleotide sequence ID" value="XM_043293936.1"/>
</dbReference>
<protein>
    <recommendedName>
        <fullName evidence="4">Protein SIP5</fullName>
    </recommendedName>
    <alternativeName>
        <fullName evidence="3">Protein sip5</fullName>
    </alternativeName>
</protein>
<evidence type="ECO:0000256" key="4">
    <source>
        <dbReference type="ARBA" id="ARBA00021336"/>
    </source>
</evidence>
<feature type="compositionally biased region" description="Low complexity" evidence="5">
    <location>
        <begin position="632"/>
        <end position="644"/>
    </location>
</feature>
<feature type="region of interest" description="Disordered" evidence="5">
    <location>
        <begin position="508"/>
        <end position="533"/>
    </location>
</feature>
<feature type="region of interest" description="Disordered" evidence="5">
    <location>
        <begin position="460"/>
        <end position="495"/>
    </location>
</feature>
<feature type="compositionally biased region" description="Basic and acidic residues" evidence="5">
    <location>
        <begin position="34"/>
        <end position="44"/>
    </location>
</feature>
<gene>
    <name evidence="6" type="ORF">Aud_009073</name>
</gene>
<comment type="caution">
    <text evidence="6">The sequence shown here is derived from an EMBL/GenBank/DDBJ whole genome shotgun (WGS) entry which is preliminary data.</text>
</comment>
<feature type="compositionally biased region" description="Low complexity" evidence="5">
    <location>
        <begin position="748"/>
        <end position="763"/>
    </location>
</feature>
<proteinExistence type="inferred from homology"/>
<feature type="compositionally biased region" description="Low complexity" evidence="5">
    <location>
        <begin position="665"/>
        <end position="675"/>
    </location>
</feature>
<feature type="compositionally biased region" description="Basic and acidic residues" evidence="5">
    <location>
        <begin position="554"/>
        <end position="582"/>
    </location>
</feature>
<comment type="similarity">
    <text evidence="2">Belongs to the SIP5 family.</text>
</comment>
<evidence type="ECO:0000256" key="3">
    <source>
        <dbReference type="ARBA" id="ARBA00020215"/>
    </source>
</evidence>
<evidence type="ECO:0000313" key="6">
    <source>
        <dbReference type="EMBL" id="GIC92605.1"/>
    </source>
</evidence>
<feature type="compositionally biased region" description="Basic and acidic residues" evidence="5">
    <location>
        <begin position="172"/>
        <end position="186"/>
    </location>
</feature>
<feature type="compositionally biased region" description="Polar residues" evidence="5">
    <location>
        <begin position="482"/>
        <end position="495"/>
    </location>
</feature>
<accession>A0A8E0V3R1</accession>
<feature type="compositionally biased region" description="Low complexity" evidence="5">
    <location>
        <begin position="689"/>
        <end position="701"/>
    </location>
</feature>
<feature type="region of interest" description="Disordered" evidence="5">
    <location>
        <begin position="554"/>
        <end position="779"/>
    </location>
</feature>
<name>A0A8E0V3R1_9EURO</name>
<dbReference type="PANTHER" id="PTHR31315">
    <property type="entry name" value="PROTEIN SIP5"/>
    <property type="match status" value="1"/>
</dbReference>
<feature type="compositionally biased region" description="Basic and acidic residues" evidence="5">
    <location>
        <begin position="316"/>
        <end position="326"/>
    </location>
</feature>
<evidence type="ECO:0000256" key="2">
    <source>
        <dbReference type="ARBA" id="ARBA00010402"/>
    </source>
</evidence>